<organism evidence="1 2">
    <name type="scientific">Syntrophus aciditrophicus (strain SB)</name>
    <dbReference type="NCBI Taxonomy" id="56780"/>
    <lineage>
        <taxon>Bacteria</taxon>
        <taxon>Pseudomonadati</taxon>
        <taxon>Thermodesulfobacteriota</taxon>
        <taxon>Syntrophia</taxon>
        <taxon>Syntrophales</taxon>
        <taxon>Syntrophaceae</taxon>
        <taxon>Syntrophus</taxon>
    </lineage>
</organism>
<gene>
    <name evidence="1" type="ORF">SYN_02384</name>
</gene>
<dbReference type="KEGG" id="sat:SYN_02384"/>
<dbReference type="HOGENOM" id="CLU_2738577_0_0_7"/>
<evidence type="ECO:0000313" key="2">
    <source>
        <dbReference type="Proteomes" id="UP000001933"/>
    </source>
</evidence>
<name>Q2LQG4_SYNAS</name>
<dbReference type="Proteomes" id="UP000001933">
    <property type="component" value="Chromosome"/>
</dbReference>
<keyword evidence="2" id="KW-1185">Reference proteome</keyword>
<dbReference type="InParanoid" id="Q2LQG4"/>
<protein>
    <submittedName>
        <fullName evidence="1">Hypothetical cytosolic protein</fullName>
    </submittedName>
</protein>
<reference evidence="1 2" key="1">
    <citation type="journal article" date="2007" name="Proc. Natl. Acad. Sci. U.S.A.">
        <title>The genome of Syntrophus aciditrophicus: life at the thermodynamic limit of microbial growth.</title>
        <authorList>
            <person name="McInerney M.J."/>
            <person name="Rohlin L."/>
            <person name="Mouttaki H."/>
            <person name="Kim U."/>
            <person name="Krupp R.S."/>
            <person name="Rios-Hernandez L."/>
            <person name="Sieber J."/>
            <person name="Struchtemeyer C.G."/>
            <person name="Bhattacharyya A."/>
            <person name="Campbell J.W."/>
            <person name="Gunsalus R.P."/>
        </authorList>
    </citation>
    <scope>NUCLEOTIDE SEQUENCE [LARGE SCALE GENOMIC DNA]</scope>
    <source>
        <strain evidence="1 2">SB</strain>
    </source>
</reference>
<accession>Q2LQG4</accession>
<evidence type="ECO:0000313" key="1">
    <source>
        <dbReference type="EMBL" id="ABC76048.1"/>
    </source>
</evidence>
<dbReference type="AlphaFoldDB" id="Q2LQG4"/>
<sequence>MHSMRSIVQTAFRGSHRLNLPDRCASDSTPMGCQCTARMKKGREAFTANLPFLNSTTPLAGLFSREKKFNC</sequence>
<dbReference type="EMBL" id="CP000252">
    <property type="protein sequence ID" value="ABC76048.1"/>
    <property type="molecule type" value="Genomic_DNA"/>
</dbReference>
<proteinExistence type="predicted"/>